<keyword evidence="6 13" id="KW-0732">Signal</keyword>
<dbReference type="GO" id="GO:0016810">
    <property type="term" value="F:hydrolase activity, acting on carbon-nitrogen (but not peptide) bonds"/>
    <property type="evidence" value="ECO:0007669"/>
    <property type="project" value="InterPro"/>
</dbReference>
<evidence type="ECO:0000256" key="11">
    <source>
        <dbReference type="ARBA" id="ARBA00023288"/>
    </source>
</evidence>
<comment type="cofactor">
    <cofactor evidence="1">
        <name>Co(2+)</name>
        <dbReference type="ChEBI" id="CHEBI:48828"/>
    </cofactor>
</comment>
<dbReference type="EMBL" id="NIDF01000075">
    <property type="protein sequence ID" value="TYJ53856.1"/>
    <property type="molecule type" value="Genomic_DNA"/>
</dbReference>
<dbReference type="Pfam" id="PF01522">
    <property type="entry name" value="Polysacc_deac_1"/>
    <property type="match status" value="1"/>
</dbReference>
<evidence type="ECO:0000256" key="9">
    <source>
        <dbReference type="ARBA" id="ARBA00023180"/>
    </source>
</evidence>
<dbReference type="GO" id="GO:0046872">
    <property type="term" value="F:metal ion binding"/>
    <property type="evidence" value="ECO:0007669"/>
    <property type="project" value="UniProtKB-KW"/>
</dbReference>
<evidence type="ECO:0000256" key="6">
    <source>
        <dbReference type="ARBA" id="ARBA00022729"/>
    </source>
</evidence>
<dbReference type="PANTHER" id="PTHR46471:SF2">
    <property type="entry name" value="CHITIN DEACETYLASE-RELATED"/>
    <property type="match status" value="1"/>
</dbReference>
<evidence type="ECO:0000313" key="16">
    <source>
        <dbReference type="Proteomes" id="UP000322245"/>
    </source>
</evidence>
<keyword evidence="3" id="KW-1003">Cell membrane</keyword>
<dbReference type="Gene3D" id="3.20.20.370">
    <property type="entry name" value="Glycoside hydrolase/deacetylase"/>
    <property type="match status" value="1"/>
</dbReference>
<accession>A0A5D3AVL4</accession>
<evidence type="ECO:0000256" key="8">
    <source>
        <dbReference type="ARBA" id="ARBA00023136"/>
    </source>
</evidence>
<evidence type="ECO:0000256" key="3">
    <source>
        <dbReference type="ARBA" id="ARBA00022475"/>
    </source>
</evidence>
<keyword evidence="7" id="KW-0378">Hydrolase</keyword>
<keyword evidence="11" id="KW-0449">Lipoprotein</keyword>
<evidence type="ECO:0000256" key="1">
    <source>
        <dbReference type="ARBA" id="ARBA00001941"/>
    </source>
</evidence>
<evidence type="ECO:0000313" key="15">
    <source>
        <dbReference type="EMBL" id="TYJ53856.1"/>
    </source>
</evidence>
<evidence type="ECO:0000256" key="4">
    <source>
        <dbReference type="ARBA" id="ARBA00022622"/>
    </source>
</evidence>
<keyword evidence="9" id="KW-0325">Glycoprotein</keyword>
<keyword evidence="5" id="KW-0479">Metal-binding</keyword>
<dbReference type="GO" id="GO:0098552">
    <property type="term" value="C:side of membrane"/>
    <property type="evidence" value="ECO:0007669"/>
    <property type="project" value="UniProtKB-KW"/>
</dbReference>
<evidence type="ECO:0000256" key="12">
    <source>
        <dbReference type="ARBA" id="ARBA00023316"/>
    </source>
</evidence>
<keyword evidence="4" id="KW-0336">GPI-anchor</keyword>
<dbReference type="PANTHER" id="PTHR46471">
    <property type="entry name" value="CHITIN DEACETYLASE"/>
    <property type="match status" value="1"/>
</dbReference>
<keyword evidence="8" id="KW-0472">Membrane</keyword>
<dbReference type="GO" id="GO:0071555">
    <property type="term" value="P:cell wall organization"/>
    <property type="evidence" value="ECO:0007669"/>
    <property type="project" value="UniProtKB-KW"/>
</dbReference>
<reference evidence="15 16" key="1">
    <citation type="submission" date="2017-05" db="EMBL/GenBank/DDBJ databases">
        <title>The Genome Sequence of Tsuchiyaea wingfieldii DSM 27421.</title>
        <authorList>
            <person name="Cuomo C."/>
            <person name="Passer A."/>
            <person name="Billmyre B."/>
            <person name="Heitman J."/>
        </authorList>
    </citation>
    <scope>NUCLEOTIDE SEQUENCE [LARGE SCALE GENOMIC DNA]</scope>
    <source>
        <strain evidence="15 16">DSM 27421</strain>
    </source>
</reference>
<evidence type="ECO:0000256" key="13">
    <source>
        <dbReference type="SAM" id="SignalP"/>
    </source>
</evidence>
<proteinExistence type="predicted"/>
<evidence type="ECO:0000256" key="2">
    <source>
        <dbReference type="ARBA" id="ARBA00004609"/>
    </source>
</evidence>
<dbReference type="CDD" id="cd10951">
    <property type="entry name" value="CE4_ClCDA_like"/>
    <property type="match status" value="1"/>
</dbReference>
<dbReference type="SUPFAM" id="SSF88713">
    <property type="entry name" value="Glycoside hydrolase/deacetylase"/>
    <property type="match status" value="1"/>
</dbReference>
<comment type="subcellular location">
    <subcellularLocation>
        <location evidence="2">Cell membrane</location>
        <topology evidence="2">Lipid-anchor</topology>
        <topology evidence="2">GPI-anchor</topology>
    </subcellularLocation>
</comment>
<protein>
    <recommendedName>
        <fullName evidence="14">NodB homology domain-containing protein</fullName>
    </recommendedName>
</protein>
<organism evidence="15 16">
    <name type="scientific">Cryptococcus floricola</name>
    <dbReference type="NCBI Taxonomy" id="2591691"/>
    <lineage>
        <taxon>Eukaryota</taxon>
        <taxon>Fungi</taxon>
        <taxon>Dikarya</taxon>
        <taxon>Basidiomycota</taxon>
        <taxon>Agaricomycotina</taxon>
        <taxon>Tremellomycetes</taxon>
        <taxon>Tremellales</taxon>
        <taxon>Cryptococcaceae</taxon>
        <taxon>Cryptococcus</taxon>
    </lineage>
</organism>
<dbReference type="GO" id="GO:0005975">
    <property type="term" value="P:carbohydrate metabolic process"/>
    <property type="evidence" value="ECO:0007669"/>
    <property type="project" value="InterPro"/>
</dbReference>
<keyword evidence="12" id="KW-0961">Cell wall biogenesis/degradation</keyword>
<dbReference type="Proteomes" id="UP000322245">
    <property type="component" value="Unassembled WGS sequence"/>
</dbReference>
<keyword evidence="16" id="KW-1185">Reference proteome</keyword>
<comment type="caution">
    <text evidence="15">The sequence shown here is derived from an EMBL/GenBank/DDBJ whole genome shotgun (WGS) entry which is preliminary data.</text>
</comment>
<feature type="chain" id="PRO_5022846027" description="NodB homology domain-containing protein" evidence="13">
    <location>
        <begin position="19"/>
        <end position="247"/>
    </location>
</feature>
<dbReference type="PROSITE" id="PS51677">
    <property type="entry name" value="NODB"/>
    <property type="match status" value="1"/>
</dbReference>
<keyword evidence="10" id="KW-0119">Carbohydrate metabolism</keyword>
<gene>
    <name evidence="15" type="ORF">B9479_005475</name>
</gene>
<name>A0A5D3AVL4_9TREE</name>
<feature type="signal peptide" evidence="13">
    <location>
        <begin position="1"/>
        <end position="18"/>
    </location>
</feature>
<feature type="domain" description="NodB homology" evidence="14">
    <location>
        <begin position="37"/>
        <end position="219"/>
    </location>
</feature>
<evidence type="ECO:0000256" key="10">
    <source>
        <dbReference type="ARBA" id="ARBA00023277"/>
    </source>
</evidence>
<evidence type="ECO:0000256" key="5">
    <source>
        <dbReference type="ARBA" id="ARBA00022723"/>
    </source>
</evidence>
<sequence length="247" mass="26953">MRSFSTISLFALLTTSLANPVERAAKPQVINNCSKQGTVALTFDDGPYNFEKAVAKNLNGGKGTFFLNGNNFVCIYDRADQIKELYNAGHTIASHTWSHPDLTTLNEAQINTELKKVEDAMIKILGVKPKYFRPPYGNLNDLALKVLGQRGYTKVFLWSDDTEDANGAPASKGKQVLDGIAKDYPKPHLVLSHSTHGETANEVLPHSVPILKKAGYKLVTAGQCVGTDESPYIKVGQPGTKDASWKC</sequence>
<evidence type="ECO:0000259" key="14">
    <source>
        <dbReference type="PROSITE" id="PS51677"/>
    </source>
</evidence>
<dbReference type="InterPro" id="IPR002509">
    <property type="entry name" value="NODB_dom"/>
</dbReference>
<dbReference type="GO" id="GO:0005886">
    <property type="term" value="C:plasma membrane"/>
    <property type="evidence" value="ECO:0007669"/>
    <property type="project" value="UniProtKB-SubCell"/>
</dbReference>
<dbReference type="InterPro" id="IPR011330">
    <property type="entry name" value="Glyco_hydro/deAcase_b/a-brl"/>
</dbReference>
<evidence type="ECO:0000256" key="7">
    <source>
        <dbReference type="ARBA" id="ARBA00022801"/>
    </source>
</evidence>
<dbReference type="AlphaFoldDB" id="A0A5D3AVL4"/>